<evidence type="ECO:0000313" key="2">
    <source>
        <dbReference type="EMBL" id="KGO95064.1"/>
    </source>
</evidence>
<gene>
    <name evidence="2" type="ORF">Q766_02860</name>
</gene>
<dbReference type="OrthoDB" id="1492374at2"/>
<dbReference type="eggNOG" id="ENOG5032URC">
    <property type="taxonomic scope" value="Bacteria"/>
</dbReference>
<organism evidence="2 3">
    <name type="scientific">Flavobacterium subsaxonicum WB 4.1-42 = DSM 21790</name>
    <dbReference type="NCBI Taxonomy" id="1121898"/>
    <lineage>
        <taxon>Bacteria</taxon>
        <taxon>Pseudomonadati</taxon>
        <taxon>Bacteroidota</taxon>
        <taxon>Flavobacteriia</taxon>
        <taxon>Flavobacteriales</taxon>
        <taxon>Flavobacteriaceae</taxon>
        <taxon>Flavobacterium</taxon>
    </lineage>
</organism>
<evidence type="ECO:0000256" key="1">
    <source>
        <dbReference type="SAM" id="SignalP"/>
    </source>
</evidence>
<dbReference type="RefSeq" id="WP_026992442.1">
    <property type="nucleotide sequence ID" value="NZ_JRLY01000001.1"/>
</dbReference>
<dbReference type="AlphaFoldDB" id="A0A0A2MRU6"/>
<dbReference type="EMBL" id="JRLY01000001">
    <property type="protein sequence ID" value="KGO95064.1"/>
    <property type="molecule type" value="Genomic_DNA"/>
</dbReference>
<dbReference type="Proteomes" id="UP000030111">
    <property type="component" value="Unassembled WGS sequence"/>
</dbReference>
<dbReference type="STRING" id="1121898.GCA_000422725_01044"/>
<proteinExistence type="predicted"/>
<evidence type="ECO:0008006" key="4">
    <source>
        <dbReference type="Google" id="ProtNLM"/>
    </source>
</evidence>
<keyword evidence="1" id="KW-0732">Signal</keyword>
<feature type="chain" id="PRO_5001992570" description="Outer membrane protein beta-barrel domain-containing protein" evidence="1">
    <location>
        <begin position="21"/>
        <end position="157"/>
    </location>
</feature>
<protein>
    <recommendedName>
        <fullName evidence="4">Outer membrane protein beta-barrel domain-containing protein</fullName>
    </recommendedName>
</protein>
<feature type="signal peptide" evidence="1">
    <location>
        <begin position="1"/>
        <end position="20"/>
    </location>
</feature>
<keyword evidence="3" id="KW-1185">Reference proteome</keyword>
<reference evidence="2 3" key="1">
    <citation type="submission" date="2013-09" db="EMBL/GenBank/DDBJ databases">
        <authorList>
            <person name="Zeng Z."/>
            <person name="Chen C."/>
        </authorList>
    </citation>
    <scope>NUCLEOTIDE SEQUENCE [LARGE SCALE GENOMIC DNA]</scope>
    <source>
        <strain evidence="2 3">WB 4.1-42</strain>
    </source>
</reference>
<name>A0A0A2MRU6_9FLAO</name>
<evidence type="ECO:0000313" key="3">
    <source>
        <dbReference type="Proteomes" id="UP000030111"/>
    </source>
</evidence>
<sequence length="157" mass="16502">MKKLLLISLILTLFSFTAHAQQGGFRAGVHAGLPLSDASDISSVNLGADVNYLFNVTDRVALGASTGYSAFLGKDDFDTYSYIPVAFSGRASYGANIFYAADVGYAIALDSYTDGGLLYQAKLGYTNNFLDAFVFYKGISADGATIAAVGLGVGFKL</sequence>
<comment type="caution">
    <text evidence="2">The sequence shown here is derived from an EMBL/GenBank/DDBJ whole genome shotgun (WGS) entry which is preliminary data.</text>
</comment>
<accession>A0A0A2MRU6</accession>